<feature type="compositionally biased region" description="Basic and acidic residues" evidence="1">
    <location>
        <begin position="137"/>
        <end position="150"/>
    </location>
</feature>
<accession>A0A1D1YNJ9</accession>
<feature type="region of interest" description="Disordered" evidence="1">
    <location>
        <begin position="331"/>
        <end position="351"/>
    </location>
</feature>
<feature type="compositionally biased region" description="Basic and acidic residues" evidence="1">
    <location>
        <begin position="212"/>
        <end position="281"/>
    </location>
</feature>
<feature type="compositionally biased region" description="Low complexity" evidence="1">
    <location>
        <begin position="37"/>
        <end position="48"/>
    </location>
</feature>
<feature type="compositionally biased region" description="Basic and acidic residues" evidence="1">
    <location>
        <begin position="60"/>
        <end position="83"/>
    </location>
</feature>
<protein>
    <recommendedName>
        <fullName evidence="3">Arginine/serine-rich coiled-coil protein 2</fullName>
    </recommendedName>
</protein>
<evidence type="ECO:0000256" key="1">
    <source>
        <dbReference type="SAM" id="MobiDB-lite"/>
    </source>
</evidence>
<feature type="region of interest" description="Disordered" evidence="1">
    <location>
        <begin position="1"/>
        <end position="281"/>
    </location>
</feature>
<gene>
    <name evidence="2" type="ORF">g.51716</name>
</gene>
<dbReference type="AlphaFoldDB" id="A0A1D1YNJ9"/>
<sequence>MNPELPDPPPDDMDAKPSFHKLSNDAASRKYRRHSPLDVSDSSSSDGSPKIGRNCSPAFTKEDYSKTDSRKKEDEDRDLDRNSNHSILGRGGDSQRHFDRHEHTTYHDCRRRDDHKRHQKNADEEERNYRRSSRSGQESRDGKHSDHTRPEISSGRSRGNDHSVNKYSKDKSEISKHSRDKSESHAHKSKEATEYRKHNDRYSSSGRVASRSRHEVSHKEDMSRDRDHYRNREDQDEKRERHRSRGDYRNDSAALHEEVRAHAKDSRGGRDSGAGHRKEMHLDIIKDIDKWEDIEHKRKTCGRDYEKGKVKYACKNMDEIQNEAEVSAMFPDRVGSDTSPKKHKSGHLEKQTAEAVVPLSKTGASAVDGKLPASSKQKMETGVNINSEPVGLSNSQAEAAQDFSAAKVAAMKAADLVNRNLVGGGFLSTDQKKKLLWGNKNTSAEETGNRWDLSQFSDRERQEKFNKLMSLRLPWYLWPI</sequence>
<evidence type="ECO:0008006" key="3">
    <source>
        <dbReference type="Google" id="ProtNLM"/>
    </source>
</evidence>
<feature type="compositionally biased region" description="Basic and acidic residues" evidence="1">
    <location>
        <begin position="93"/>
        <end position="112"/>
    </location>
</feature>
<proteinExistence type="predicted"/>
<name>A0A1D1YNJ9_9ARAE</name>
<dbReference type="PANTHER" id="PTHR22426">
    <property type="entry name" value="ARGININE_SERINE-RICH COILED-COIL PROTEIN 2"/>
    <property type="match status" value="1"/>
</dbReference>
<evidence type="ECO:0000313" key="2">
    <source>
        <dbReference type="EMBL" id="JAT56208.1"/>
    </source>
</evidence>
<feature type="non-terminal residue" evidence="2">
    <location>
        <position position="480"/>
    </location>
</feature>
<organism evidence="2">
    <name type="scientific">Anthurium amnicola</name>
    <dbReference type="NCBI Taxonomy" id="1678845"/>
    <lineage>
        <taxon>Eukaryota</taxon>
        <taxon>Viridiplantae</taxon>
        <taxon>Streptophyta</taxon>
        <taxon>Embryophyta</taxon>
        <taxon>Tracheophyta</taxon>
        <taxon>Spermatophyta</taxon>
        <taxon>Magnoliopsida</taxon>
        <taxon>Liliopsida</taxon>
        <taxon>Araceae</taxon>
        <taxon>Pothoideae</taxon>
        <taxon>Potheae</taxon>
        <taxon>Anthurium</taxon>
    </lineage>
</organism>
<feature type="compositionally biased region" description="Basic and acidic residues" evidence="1">
    <location>
        <begin position="158"/>
        <end position="201"/>
    </location>
</feature>
<dbReference type="EMBL" id="GDJX01011728">
    <property type="protein sequence ID" value="JAT56208.1"/>
    <property type="molecule type" value="Transcribed_RNA"/>
</dbReference>
<dbReference type="PANTHER" id="PTHR22426:SF2">
    <property type="entry name" value="ARGININE_SERINE-RICH COILED-COIL PROTEIN 2"/>
    <property type="match status" value="1"/>
</dbReference>
<reference evidence="2" key="1">
    <citation type="submission" date="2015-07" db="EMBL/GenBank/DDBJ databases">
        <title>Transcriptome Assembly of Anthurium amnicola.</title>
        <authorList>
            <person name="Suzuki J."/>
        </authorList>
    </citation>
    <scope>NUCLEOTIDE SEQUENCE</scope>
</reference>